<dbReference type="InterPro" id="IPR050583">
    <property type="entry name" value="Mycobacterial_A85_antigen"/>
</dbReference>
<evidence type="ECO:0000256" key="1">
    <source>
        <dbReference type="SAM" id="SignalP"/>
    </source>
</evidence>
<dbReference type="PANTHER" id="PTHR48098">
    <property type="entry name" value="ENTEROCHELIN ESTERASE-RELATED"/>
    <property type="match status" value="1"/>
</dbReference>
<keyword evidence="3" id="KW-1185">Reference proteome</keyword>
<dbReference type="EMBL" id="JAUDCK010000034">
    <property type="protein sequence ID" value="MDM8196422.1"/>
    <property type="molecule type" value="Genomic_DNA"/>
</dbReference>
<gene>
    <name evidence="2" type="ORF">QUV98_08850</name>
</gene>
<protein>
    <submittedName>
        <fullName evidence="2">Alpha/beta hydrolase-fold protein</fullName>
    </submittedName>
</protein>
<proteinExistence type="predicted"/>
<dbReference type="InterPro" id="IPR029058">
    <property type="entry name" value="AB_hydrolase_fold"/>
</dbReference>
<dbReference type="InterPro" id="IPR000801">
    <property type="entry name" value="Esterase-like"/>
</dbReference>
<keyword evidence="2" id="KW-0378">Hydrolase</keyword>
<name>A0ABT7ULM0_9FIRM</name>
<keyword evidence="1" id="KW-0732">Signal</keyword>
<accession>A0ABT7ULM0</accession>
<evidence type="ECO:0000313" key="2">
    <source>
        <dbReference type="EMBL" id="MDM8196422.1"/>
    </source>
</evidence>
<dbReference type="RefSeq" id="WP_289528004.1">
    <property type="nucleotide sequence ID" value="NZ_JAUDCK010000034.1"/>
</dbReference>
<reference evidence="3" key="1">
    <citation type="submission" date="2023-06" db="EMBL/GenBank/DDBJ databases">
        <title>Identification and characterization of horizontal gene transfer across gut microbiota members of farm animals based on homology search.</title>
        <authorList>
            <person name="Zeman M."/>
            <person name="Kubasova T."/>
            <person name="Jahodarova E."/>
            <person name="Nykrynova M."/>
            <person name="Rychlik I."/>
        </authorList>
    </citation>
    <scope>NUCLEOTIDE SEQUENCE [LARGE SCALE GENOMIC DNA]</scope>
    <source>
        <strain evidence="3">ET341</strain>
    </source>
</reference>
<feature type="signal peptide" evidence="1">
    <location>
        <begin position="1"/>
        <end position="20"/>
    </location>
</feature>
<dbReference type="Gene3D" id="3.40.50.1820">
    <property type="entry name" value="alpha/beta hydrolase"/>
    <property type="match status" value="1"/>
</dbReference>
<dbReference type="GO" id="GO:0016787">
    <property type="term" value="F:hydrolase activity"/>
    <property type="evidence" value="ECO:0007669"/>
    <property type="project" value="UniProtKB-KW"/>
</dbReference>
<organism evidence="2 3">
    <name type="scientific">Massilimicrobiota timonensis</name>
    <dbReference type="NCBI Taxonomy" id="1776392"/>
    <lineage>
        <taxon>Bacteria</taxon>
        <taxon>Bacillati</taxon>
        <taxon>Bacillota</taxon>
        <taxon>Erysipelotrichia</taxon>
        <taxon>Erysipelotrichales</taxon>
        <taxon>Erysipelotrichaceae</taxon>
        <taxon>Massilimicrobiota</taxon>
    </lineage>
</organism>
<evidence type="ECO:0000313" key="3">
    <source>
        <dbReference type="Proteomes" id="UP001529275"/>
    </source>
</evidence>
<dbReference type="SUPFAM" id="SSF53474">
    <property type="entry name" value="alpha/beta-Hydrolases"/>
    <property type="match status" value="1"/>
</dbReference>
<sequence>MSIKKALLTLTILSTCLAGCSSNQTSKQENTALEIQSIPENYKSPATHSGELVQLDYTTYESLSYESHDKTLQKSAYVYLPYQYDPHQSYNIFYLMHGGWSNETTVLGTSSQPTELKYAIDHAIEDGLMDPLIIVCPTYNNENPDDSDNYSLALTLTDNYHNELVNDLIPAVEGKYSTYAQDTTPEGLRQSRDHRGFGGFSMGSVATWHTFEYCLDYFRYFMPMSGSLTSDGDYMTSIVENAGYSWNDFFIFAFSGTDDFAYQSFTSQIEAMKNADNNIFRFANDETKGNLNYLIKEGASHDAQASHEYTYNGLLWFWNH</sequence>
<dbReference type="PANTHER" id="PTHR48098:SF1">
    <property type="entry name" value="DIACYLGLYCEROL ACYLTRANSFERASE_MYCOLYLTRANSFERASE AG85A"/>
    <property type="match status" value="1"/>
</dbReference>
<feature type="chain" id="PRO_5045408568" evidence="1">
    <location>
        <begin position="21"/>
        <end position="320"/>
    </location>
</feature>
<dbReference type="Proteomes" id="UP001529275">
    <property type="component" value="Unassembled WGS sequence"/>
</dbReference>
<dbReference type="Pfam" id="PF00756">
    <property type="entry name" value="Esterase"/>
    <property type="match status" value="1"/>
</dbReference>
<comment type="caution">
    <text evidence="2">The sequence shown here is derived from an EMBL/GenBank/DDBJ whole genome shotgun (WGS) entry which is preliminary data.</text>
</comment>